<organism evidence="1 2">
    <name type="scientific">Leucogyrophana mollusca</name>
    <dbReference type="NCBI Taxonomy" id="85980"/>
    <lineage>
        <taxon>Eukaryota</taxon>
        <taxon>Fungi</taxon>
        <taxon>Dikarya</taxon>
        <taxon>Basidiomycota</taxon>
        <taxon>Agaricomycotina</taxon>
        <taxon>Agaricomycetes</taxon>
        <taxon>Agaricomycetidae</taxon>
        <taxon>Boletales</taxon>
        <taxon>Boletales incertae sedis</taxon>
        <taxon>Leucogyrophana</taxon>
    </lineage>
</organism>
<gene>
    <name evidence="1" type="ORF">BV22DRAFT_1134692</name>
</gene>
<protein>
    <submittedName>
        <fullName evidence="1">Uncharacterized protein</fullName>
    </submittedName>
</protein>
<proteinExistence type="predicted"/>
<dbReference type="Proteomes" id="UP000790709">
    <property type="component" value="Unassembled WGS sequence"/>
</dbReference>
<reference evidence="1" key="1">
    <citation type="journal article" date="2021" name="New Phytol.">
        <title>Evolutionary innovations through gain and loss of genes in the ectomycorrhizal Boletales.</title>
        <authorList>
            <person name="Wu G."/>
            <person name="Miyauchi S."/>
            <person name="Morin E."/>
            <person name="Kuo A."/>
            <person name="Drula E."/>
            <person name="Varga T."/>
            <person name="Kohler A."/>
            <person name="Feng B."/>
            <person name="Cao Y."/>
            <person name="Lipzen A."/>
            <person name="Daum C."/>
            <person name="Hundley H."/>
            <person name="Pangilinan J."/>
            <person name="Johnson J."/>
            <person name="Barry K."/>
            <person name="LaButti K."/>
            <person name="Ng V."/>
            <person name="Ahrendt S."/>
            <person name="Min B."/>
            <person name="Choi I.G."/>
            <person name="Park H."/>
            <person name="Plett J.M."/>
            <person name="Magnuson J."/>
            <person name="Spatafora J.W."/>
            <person name="Nagy L.G."/>
            <person name="Henrissat B."/>
            <person name="Grigoriev I.V."/>
            <person name="Yang Z.L."/>
            <person name="Xu J."/>
            <person name="Martin F.M."/>
        </authorList>
    </citation>
    <scope>NUCLEOTIDE SEQUENCE</scope>
    <source>
        <strain evidence="1">KUC20120723A-06</strain>
    </source>
</reference>
<sequence>MPLLARCFCTSFGCNGALISTATKHSHEREDLHSTTVDLQSRHVRVNVPLGQAFTGPVSPQYTVSLHEPAPSLPSRVLFEDPPRASSSAVEQEMLDHGVLTGEDINILTFGSELPDLGPHFHSPEALHTAIDHYAAHNAAAAAGARQLTSHAAHTLSRDPQQRMIDRQVLLVWEEGLTCLDTADGGEAEAESDAELGEPDEDVDIDEPNQEQDDADLTDNAHTVLGPLASEWDEDNPDLFLIDKGFSHNNDNDLSSMPPHLIVIYALVTWLHLQWHLPRAACNALLAIITCVLAFVAPHVAAPFVTLQLATRVLSLDIPIHILPCCPSCCEVYPPAESLHSHEMCVGCEVPLFLPATTKQGNQRKMRVPRVKYPYLPLSQQLKSIIKVPGVEQLLDAWRTKTRTPGRYTDIFNGAMCRTKLQDPAGQPFEQFASAIAKGTAYALQLRRLSASPIGMPMRQMRQLYQPRLWI</sequence>
<accession>A0ACB8AY33</accession>
<comment type="caution">
    <text evidence="1">The sequence shown here is derived from an EMBL/GenBank/DDBJ whole genome shotgun (WGS) entry which is preliminary data.</text>
</comment>
<keyword evidence="2" id="KW-1185">Reference proteome</keyword>
<name>A0ACB8AY33_9AGAM</name>
<dbReference type="EMBL" id="MU266810">
    <property type="protein sequence ID" value="KAH7918292.1"/>
    <property type="molecule type" value="Genomic_DNA"/>
</dbReference>
<evidence type="ECO:0000313" key="2">
    <source>
        <dbReference type="Proteomes" id="UP000790709"/>
    </source>
</evidence>
<evidence type="ECO:0000313" key="1">
    <source>
        <dbReference type="EMBL" id="KAH7918292.1"/>
    </source>
</evidence>